<evidence type="ECO:0000256" key="2">
    <source>
        <dbReference type="SAM" id="MobiDB-lite"/>
    </source>
</evidence>
<feature type="region of interest" description="Disordered" evidence="2">
    <location>
        <begin position="1"/>
        <end position="36"/>
    </location>
</feature>
<sequence>MSSSSHHYSTQVRKTEGRTNLPKEAESNPHHVKKGGKVVGFRNPYPSFADIQVFSAILWPYITGRMRYPDTANHGISVVEPKWSPSRFSQQTNGNIRATWLGHASYYVEFPSGLRVLTDPVFEERCAPRIATTFGLGPKRYTRAPCSVQDIPIVDVVLISHNHYDHLSNPTIAEVRRYHPDAHYFVSRGLATWFHSHGITKVTELDWWEDAELSVTVKDDAGQPTTMTATLSCLPAQHSSARTLWDRDATLWSSWAVRSSGRSLWFAGDTGYARTYKVKGETTIPTDPNPQFRQIGEHRGPFDLGLIPIGAYDPRDAFSSVHTDPFGSVEIFRETRCRRAMAIHWGTWTLTSEHVLEPPMLLKEALRRRQIPEEGVFDVCDIGEAREFPGGDDTDESEE</sequence>
<dbReference type="Proteomes" id="UP000749293">
    <property type="component" value="Unassembled WGS sequence"/>
</dbReference>
<keyword evidence="5" id="KW-1185">Reference proteome</keyword>
<accession>A0A9P5D3T6</accession>
<name>A0A9P5D3T6_9HYPO</name>
<feature type="compositionally biased region" description="Basic and acidic residues" evidence="2">
    <location>
        <begin position="13"/>
        <end position="29"/>
    </location>
</feature>
<dbReference type="InterPro" id="IPR024884">
    <property type="entry name" value="NAPE-PLD"/>
</dbReference>
<dbReference type="SUPFAM" id="SSF56281">
    <property type="entry name" value="Metallo-hydrolase/oxidoreductase"/>
    <property type="match status" value="1"/>
</dbReference>
<evidence type="ECO:0000313" key="5">
    <source>
        <dbReference type="Proteomes" id="UP000749293"/>
    </source>
</evidence>
<dbReference type="Gene3D" id="3.60.15.10">
    <property type="entry name" value="Ribonuclease Z/Hydroxyacylglutathione hydrolase-like"/>
    <property type="match status" value="1"/>
</dbReference>
<evidence type="ECO:0000256" key="1">
    <source>
        <dbReference type="PIRSR" id="PIRSR038896-50"/>
    </source>
</evidence>
<dbReference type="GO" id="GO:0008270">
    <property type="term" value="F:zinc ion binding"/>
    <property type="evidence" value="ECO:0007669"/>
    <property type="project" value="InterPro"/>
</dbReference>
<organism evidence="4 5">
    <name type="scientific">Geosmithia morbida</name>
    <dbReference type="NCBI Taxonomy" id="1094350"/>
    <lineage>
        <taxon>Eukaryota</taxon>
        <taxon>Fungi</taxon>
        <taxon>Dikarya</taxon>
        <taxon>Ascomycota</taxon>
        <taxon>Pezizomycotina</taxon>
        <taxon>Sordariomycetes</taxon>
        <taxon>Hypocreomycetidae</taxon>
        <taxon>Hypocreales</taxon>
        <taxon>Bionectriaceae</taxon>
        <taxon>Geosmithia</taxon>
    </lineage>
</organism>
<dbReference type="GO" id="GO:0070290">
    <property type="term" value="F:N-acylphosphatidylethanolamine-specific phospholipase D activity"/>
    <property type="evidence" value="ECO:0007669"/>
    <property type="project" value="InterPro"/>
</dbReference>
<feature type="binding site" evidence="1">
    <location>
        <position position="322"/>
    </location>
    <ligand>
        <name>an N-acyl-1,2-diacyl-sn-glycero-3-phosphoethanolamine</name>
        <dbReference type="ChEBI" id="CHEBI:62537"/>
    </ligand>
</feature>
<feature type="domain" description="Metallo-beta-lactamase" evidence="3">
    <location>
        <begin position="115"/>
        <end position="345"/>
    </location>
</feature>
<dbReference type="GO" id="GO:0005737">
    <property type="term" value="C:cytoplasm"/>
    <property type="evidence" value="ECO:0007669"/>
    <property type="project" value="TreeGrafter"/>
</dbReference>
<dbReference type="PANTHER" id="PTHR15032">
    <property type="entry name" value="N-ACYL-PHOSPHATIDYLETHANOLAMINE-HYDROLYZING PHOSPHOLIPASE D"/>
    <property type="match status" value="1"/>
</dbReference>
<feature type="binding site" evidence="1">
    <location>
        <position position="164"/>
    </location>
    <ligand>
        <name>an N-acyl-1,2-diacyl-sn-glycero-3-phosphoethanolamine</name>
        <dbReference type="ChEBI" id="CHEBI:62537"/>
    </ligand>
</feature>
<dbReference type="InterPro" id="IPR036866">
    <property type="entry name" value="RibonucZ/Hydroxyglut_hydro"/>
</dbReference>
<dbReference type="GO" id="GO:0070292">
    <property type="term" value="P:N-acylphosphatidylethanolamine metabolic process"/>
    <property type="evidence" value="ECO:0007669"/>
    <property type="project" value="TreeGrafter"/>
</dbReference>
<evidence type="ECO:0000259" key="3">
    <source>
        <dbReference type="Pfam" id="PF12706"/>
    </source>
</evidence>
<dbReference type="Pfam" id="PF12706">
    <property type="entry name" value="Lactamase_B_2"/>
    <property type="match status" value="1"/>
</dbReference>
<comment type="caution">
    <text evidence="4">The sequence shown here is derived from an EMBL/GenBank/DDBJ whole genome shotgun (WGS) entry which is preliminary data.</text>
</comment>
<reference evidence="4" key="1">
    <citation type="submission" date="2020-03" db="EMBL/GenBank/DDBJ databases">
        <title>Site-based positive gene gene selection in Geosmithia morbida across the United States reveals a broad range of putative effectors and factors for local host and environmental adapation.</title>
        <authorList>
            <person name="Onufrak A."/>
            <person name="Murdoch R.W."/>
            <person name="Gazis R."/>
            <person name="Huff M."/>
            <person name="Staton M."/>
            <person name="Klingeman W."/>
            <person name="Hadziabdic D."/>
        </authorList>
    </citation>
    <scope>NUCLEOTIDE SEQUENCE</scope>
    <source>
        <strain evidence="4">1262</strain>
    </source>
</reference>
<feature type="compositionally biased region" description="Polar residues" evidence="2">
    <location>
        <begin position="1"/>
        <end position="12"/>
    </location>
</feature>
<dbReference type="GeneID" id="55973936"/>
<proteinExistence type="predicted"/>
<evidence type="ECO:0000313" key="4">
    <source>
        <dbReference type="EMBL" id="KAF4122120.1"/>
    </source>
</evidence>
<gene>
    <name evidence="4" type="ORF">GMORB2_7713</name>
</gene>
<dbReference type="PANTHER" id="PTHR15032:SF4">
    <property type="entry name" value="N-ACYL-PHOSPHATIDYLETHANOLAMINE-HYDROLYZING PHOSPHOLIPASE D"/>
    <property type="match status" value="1"/>
</dbReference>
<protein>
    <submittedName>
        <fullName evidence="4">L-ascorbate metabolism protein UlaG, beta-lactamase superfamily</fullName>
    </submittedName>
</protein>
<dbReference type="RefSeq" id="XP_035320772.1">
    <property type="nucleotide sequence ID" value="XM_035469678.1"/>
</dbReference>
<dbReference type="InterPro" id="IPR001279">
    <property type="entry name" value="Metallo-B-lactamas"/>
</dbReference>
<dbReference type="EMBL" id="JAANYQ010000010">
    <property type="protein sequence ID" value="KAF4122120.1"/>
    <property type="molecule type" value="Genomic_DNA"/>
</dbReference>
<dbReference type="GO" id="GO:0070291">
    <property type="term" value="P:N-acylethanolamine metabolic process"/>
    <property type="evidence" value="ECO:0007669"/>
    <property type="project" value="TreeGrafter"/>
</dbReference>
<dbReference type="AlphaFoldDB" id="A0A9P5D3T6"/>
<dbReference type="PIRSF" id="PIRSF038896">
    <property type="entry name" value="NAPE-PLD"/>
    <property type="match status" value="1"/>
</dbReference>
<dbReference type="OrthoDB" id="332863at2759"/>